<organism evidence="1 2">
    <name type="scientific">Miniimonas arenae</name>
    <dbReference type="NCBI Taxonomy" id="676201"/>
    <lineage>
        <taxon>Bacteria</taxon>
        <taxon>Bacillati</taxon>
        <taxon>Actinomycetota</taxon>
        <taxon>Actinomycetes</taxon>
        <taxon>Micrococcales</taxon>
        <taxon>Beutenbergiaceae</taxon>
        <taxon>Miniimonas</taxon>
    </lineage>
</organism>
<dbReference type="EMBL" id="VENP01000060">
    <property type="protein sequence ID" value="TNU73163.1"/>
    <property type="molecule type" value="Genomic_DNA"/>
</dbReference>
<accession>A0A5C5B846</accession>
<dbReference type="Pfam" id="PF06089">
    <property type="entry name" value="Asparaginase_II"/>
    <property type="match status" value="1"/>
</dbReference>
<proteinExistence type="predicted"/>
<name>A0A5C5B846_9MICO</name>
<evidence type="ECO:0000313" key="2">
    <source>
        <dbReference type="Proteomes" id="UP000313849"/>
    </source>
</evidence>
<gene>
    <name evidence="1" type="ORF">FH969_12800</name>
</gene>
<dbReference type="InterPro" id="IPR010349">
    <property type="entry name" value="Asparaginase_II"/>
</dbReference>
<evidence type="ECO:0000313" key="1">
    <source>
        <dbReference type="EMBL" id="TNU73163.1"/>
    </source>
</evidence>
<reference evidence="1 2" key="1">
    <citation type="submission" date="2019-06" db="EMBL/GenBank/DDBJ databases">
        <title>Draft genome sequence of Miniimonas arenae KCTC 19750T isolated from sea sand.</title>
        <authorList>
            <person name="Park S.-J."/>
        </authorList>
    </citation>
    <scope>NUCLEOTIDE SEQUENCE [LARGE SCALE GENOMIC DNA]</scope>
    <source>
        <strain evidence="1 2">KCTC 19750</strain>
    </source>
</reference>
<protein>
    <submittedName>
        <fullName evidence="1">Asparaginase</fullName>
    </submittedName>
</protein>
<keyword evidence="2" id="KW-1185">Reference proteome</keyword>
<dbReference type="RefSeq" id="WP_108718310.1">
    <property type="nucleotide sequence ID" value="NZ_VENP01000060.1"/>
</dbReference>
<comment type="caution">
    <text evidence="1">The sequence shown here is derived from an EMBL/GenBank/DDBJ whole genome shotgun (WGS) entry which is preliminary data.</text>
</comment>
<dbReference type="AlphaFoldDB" id="A0A5C5B846"/>
<dbReference type="Proteomes" id="UP000313849">
    <property type="component" value="Unassembled WGS sequence"/>
</dbReference>
<dbReference type="OrthoDB" id="9780674at2"/>
<dbReference type="PANTHER" id="PTHR42110">
    <property type="entry name" value="L-ASPARAGINASE, PUTATIVE (AFU_ORTHOLOGUE AFUA_3G11890)-RELATED"/>
    <property type="match status" value="1"/>
</dbReference>
<sequence>MSSRPTPDATHATHATETFTARDAVELALVERSGFVESRHLGSAVVLDPDGVPVRTLGDVTTPVFARSSLKPVQAATCLALGADLHDEAAGLATASHAGTPAHVAVVARMLAEGDLTPSDLRCPQAWPGDSAARQEWAAAGHGPDRLHMNCSGKHAAMLRACRAQGWSTHDYTDPGHPLQREIAATLERAGGEPIAATGVDGCGAPLFAVSLTALARATAWATAPDAADPAQAAAARVVEAVHRFPWTIDGEGRENTLVIQHLGALAKGGAEGVLVVAAPGGCVALKVLDGAARPATLVALTLLTQAGALDADAVAAFLPRLPLDVRGGDEVVGRIRAVV</sequence>
<dbReference type="PANTHER" id="PTHR42110:SF1">
    <property type="entry name" value="L-ASPARAGINASE, PUTATIVE (AFU_ORTHOLOGUE AFUA_3G11890)-RELATED"/>
    <property type="match status" value="1"/>
</dbReference>